<accession>A0ABS4KR43</accession>
<dbReference type="RefSeq" id="WP_209701693.1">
    <property type="nucleotide sequence ID" value="NZ_JAGGLM010000005.1"/>
</dbReference>
<dbReference type="Proteomes" id="UP001519307">
    <property type="component" value="Unassembled WGS sequence"/>
</dbReference>
<gene>
    <name evidence="2" type="ORF">J2Z42_001172</name>
</gene>
<feature type="transmembrane region" description="Helical" evidence="1">
    <location>
        <begin position="102"/>
        <end position="120"/>
    </location>
</feature>
<keyword evidence="1" id="KW-1133">Transmembrane helix</keyword>
<dbReference type="SUPFAM" id="SSF81324">
    <property type="entry name" value="Voltage-gated potassium channels"/>
    <property type="match status" value="1"/>
</dbReference>
<comment type="caution">
    <text evidence="2">The sequence shown here is derived from an EMBL/GenBank/DDBJ whole genome shotgun (WGS) entry which is preliminary data.</text>
</comment>
<dbReference type="InterPro" id="IPR023804">
    <property type="entry name" value="DUF3792_TM"/>
</dbReference>
<keyword evidence="1" id="KW-0812">Transmembrane</keyword>
<feature type="transmembrane region" description="Helical" evidence="1">
    <location>
        <begin position="41"/>
        <end position="62"/>
    </location>
</feature>
<dbReference type="NCBIfam" id="TIGR04086">
    <property type="entry name" value="TIGR04086_membr"/>
    <property type="match status" value="1"/>
</dbReference>
<evidence type="ECO:0000313" key="2">
    <source>
        <dbReference type="EMBL" id="MBP2032500.1"/>
    </source>
</evidence>
<keyword evidence="3" id="KW-1185">Reference proteome</keyword>
<organism evidence="2 3">
    <name type="scientific">Clostridium algifaecis</name>
    <dbReference type="NCBI Taxonomy" id="1472040"/>
    <lineage>
        <taxon>Bacteria</taxon>
        <taxon>Bacillati</taxon>
        <taxon>Bacillota</taxon>
        <taxon>Clostridia</taxon>
        <taxon>Eubacteriales</taxon>
        <taxon>Clostridiaceae</taxon>
        <taxon>Clostridium</taxon>
    </lineage>
</organism>
<name>A0ABS4KR43_9CLOT</name>
<dbReference type="Pfam" id="PF12670">
    <property type="entry name" value="DUF3792"/>
    <property type="match status" value="1"/>
</dbReference>
<dbReference type="Gene3D" id="1.10.287.70">
    <property type="match status" value="1"/>
</dbReference>
<feature type="transmembrane region" description="Helical" evidence="1">
    <location>
        <begin position="13"/>
        <end position="35"/>
    </location>
</feature>
<feature type="transmembrane region" description="Helical" evidence="1">
    <location>
        <begin position="69"/>
        <end position="90"/>
    </location>
</feature>
<evidence type="ECO:0000313" key="3">
    <source>
        <dbReference type="Proteomes" id="UP001519307"/>
    </source>
</evidence>
<keyword evidence="1" id="KW-0472">Membrane</keyword>
<protein>
    <submittedName>
        <fullName evidence="2">Membrane protein (TIGR04086 family)</fullName>
    </submittedName>
</protein>
<evidence type="ECO:0000256" key="1">
    <source>
        <dbReference type="SAM" id="Phobius"/>
    </source>
</evidence>
<proteinExistence type="predicted"/>
<dbReference type="EMBL" id="JAGGLM010000005">
    <property type="protein sequence ID" value="MBP2032500.1"/>
    <property type="molecule type" value="Genomic_DNA"/>
</dbReference>
<sequence length="122" mass="13458">MEKYNNYIPTAEGVLRSFIVTVLMLLIFAVVMTFIEVNEYISSIFYIVTTILSIMYGAIYAAEKIKRKGWLVGIIVAIMYITILYMVSIISGNSFVIGADGIKRFALAIVVGSISGMIGVNL</sequence>
<reference evidence="2 3" key="1">
    <citation type="submission" date="2021-03" db="EMBL/GenBank/DDBJ databases">
        <title>Genomic Encyclopedia of Type Strains, Phase IV (KMG-IV): sequencing the most valuable type-strain genomes for metagenomic binning, comparative biology and taxonomic classification.</title>
        <authorList>
            <person name="Goeker M."/>
        </authorList>
    </citation>
    <scope>NUCLEOTIDE SEQUENCE [LARGE SCALE GENOMIC DNA]</scope>
    <source>
        <strain evidence="2 3">DSM 28783</strain>
    </source>
</reference>